<dbReference type="GeneID" id="31018458"/>
<evidence type="ECO:0000313" key="1">
    <source>
        <dbReference type="EMBL" id="OJD30214.1"/>
    </source>
</evidence>
<accession>A0A1J9QMV5</accession>
<dbReference type="RefSeq" id="XP_020126474.1">
    <property type="nucleotide sequence ID" value="XM_020278197.1"/>
</dbReference>
<dbReference type="OrthoDB" id="3940636at2759"/>
<keyword evidence="2" id="KW-1185">Reference proteome</keyword>
<comment type="caution">
    <text evidence="1">The sequence shown here is derived from an EMBL/GenBank/DDBJ whole genome shotgun (WGS) entry which is preliminary data.</text>
</comment>
<proteinExistence type="predicted"/>
<name>A0A1J9QMV5_9PEZI</name>
<reference evidence="1 2" key="1">
    <citation type="submission" date="2016-10" db="EMBL/GenBank/DDBJ databases">
        <title>Proteomics and genomics reveal pathogen-plant mechanisms compatible with a hemibiotrophic lifestyle of Diplodia corticola.</title>
        <authorList>
            <person name="Fernandes I."/>
            <person name="De Jonge R."/>
            <person name="Van De Peer Y."/>
            <person name="Devreese B."/>
            <person name="Alves A."/>
            <person name="Esteves A.C."/>
        </authorList>
    </citation>
    <scope>NUCLEOTIDE SEQUENCE [LARGE SCALE GENOMIC DNA]</scope>
    <source>
        <strain evidence="1 2">CBS 112549</strain>
    </source>
</reference>
<protein>
    <submittedName>
        <fullName evidence="1">Uncharacterized protein</fullName>
    </submittedName>
</protein>
<gene>
    <name evidence="1" type="ORF">BKCO1_6400043</name>
</gene>
<organism evidence="1 2">
    <name type="scientific">Diplodia corticola</name>
    <dbReference type="NCBI Taxonomy" id="236234"/>
    <lineage>
        <taxon>Eukaryota</taxon>
        <taxon>Fungi</taxon>
        <taxon>Dikarya</taxon>
        <taxon>Ascomycota</taxon>
        <taxon>Pezizomycotina</taxon>
        <taxon>Dothideomycetes</taxon>
        <taxon>Dothideomycetes incertae sedis</taxon>
        <taxon>Botryosphaeriales</taxon>
        <taxon>Botryosphaeriaceae</taxon>
        <taxon>Diplodia</taxon>
    </lineage>
</organism>
<evidence type="ECO:0000313" key="2">
    <source>
        <dbReference type="Proteomes" id="UP000183809"/>
    </source>
</evidence>
<sequence>MVLDPDPDSAHPGYETVIHGEVIQLPLYKDWNTAASKYEEHTSGLAERYASIAETGKGAAEVIRRLALPWSRWNYCAIKNFWYKNPSAFPDEIRQLIMYGIGGDPDTFSVSLLHFRERIKRFRDSTPPEQVLELLENCVREKTSWSEQDLALDTAVSSLPLASRISIDVAVMKGNYQLFLVAITNAFPIPEDQFDYHLRRYHALRFAYSHIHQLIRHYRDRTSPRQATIPHMFLDYAWLMYTVILRFLYHSRTFDPENHLKDRTLYGWTTGILWKLDHACRKFREGLRTLKDDHSYEPGDEVYDNRMGAIQDFKDYTETEALEERADSSTDFFKDLLETSETLDVSPEFIICLRDLHEQLREAGLAADILRSLPHSADPTFLGMELDGDGKEEEDIRNLYDRMRYLVDVREYASCEEHGGIGDW</sequence>
<dbReference type="Proteomes" id="UP000183809">
    <property type="component" value="Unassembled WGS sequence"/>
</dbReference>
<dbReference type="EMBL" id="MNUE01000064">
    <property type="protein sequence ID" value="OJD30214.1"/>
    <property type="molecule type" value="Genomic_DNA"/>
</dbReference>
<dbReference type="AlphaFoldDB" id="A0A1J9QMV5"/>